<accession>A0ABY4FKK7</accession>
<dbReference type="InterPro" id="IPR000515">
    <property type="entry name" value="MetI-like"/>
</dbReference>
<sequence>MTATLTRSIRLAAASGGAETSRRRAARRAAWSAIAWQVVGVAVFLGAWELIARQIDYVAILPSPSAVVANFHASMFDDPGLKYLGVKQPGYLLNIGYTVGVAVGAWALGSLLGVLVGLLGARLQLVRNLSEPLLFVFGAVPVLVLAPFFLVWFGNGVGNKFVLVTFYAFITVAMVAQSAALALPKATEEYAAGLGIGRFGRFWAVVLPGTLPAVLSGLRLALSTAIAVTATVELLGSESGAGRLIALRATQANVAAVLALAIAVGLVAILLDLILRAVIRSLLRWQ</sequence>
<evidence type="ECO:0000256" key="7">
    <source>
        <dbReference type="RuleBase" id="RU363032"/>
    </source>
</evidence>
<evidence type="ECO:0000256" key="5">
    <source>
        <dbReference type="ARBA" id="ARBA00022989"/>
    </source>
</evidence>
<dbReference type="Proteomes" id="UP000831786">
    <property type="component" value="Chromosome"/>
</dbReference>
<feature type="transmembrane region" description="Helical" evidence="7">
    <location>
        <begin position="133"/>
        <end position="155"/>
    </location>
</feature>
<feature type="transmembrane region" description="Helical" evidence="7">
    <location>
        <begin position="204"/>
        <end position="232"/>
    </location>
</feature>
<feature type="transmembrane region" description="Helical" evidence="7">
    <location>
        <begin position="161"/>
        <end position="183"/>
    </location>
</feature>
<reference evidence="9 10" key="1">
    <citation type="submission" date="2022-04" db="EMBL/GenBank/DDBJ databases">
        <title>Leucobacter sp. isolated from rhizosphere of garlic.</title>
        <authorList>
            <person name="Won M."/>
            <person name="Lee C.-M."/>
            <person name="Woen H.-Y."/>
            <person name="Kwon S.-W."/>
        </authorList>
    </citation>
    <scope>NUCLEOTIDE SEQUENCE [LARGE SCALE GENOMIC DNA]</scope>
    <source>
        <strain evidence="9 10">H21R-40</strain>
    </source>
</reference>
<dbReference type="Gene3D" id="1.10.3720.10">
    <property type="entry name" value="MetI-like"/>
    <property type="match status" value="1"/>
</dbReference>
<feature type="domain" description="ABC transmembrane type-1" evidence="8">
    <location>
        <begin position="95"/>
        <end position="279"/>
    </location>
</feature>
<evidence type="ECO:0000256" key="4">
    <source>
        <dbReference type="ARBA" id="ARBA00022692"/>
    </source>
</evidence>
<protein>
    <submittedName>
        <fullName evidence="9">ABC transporter permease subunit</fullName>
    </submittedName>
</protein>
<keyword evidence="2 7" id="KW-0813">Transport</keyword>
<proteinExistence type="inferred from homology"/>
<evidence type="ECO:0000256" key="2">
    <source>
        <dbReference type="ARBA" id="ARBA00022448"/>
    </source>
</evidence>
<evidence type="ECO:0000313" key="9">
    <source>
        <dbReference type="EMBL" id="UOQ56441.1"/>
    </source>
</evidence>
<keyword evidence="5 7" id="KW-1133">Transmembrane helix</keyword>
<dbReference type="SUPFAM" id="SSF161098">
    <property type="entry name" value="MetI-like"/>
    <property type="match status" value="1"/>
</dbReference>
<dbReference type="Pfam" id="PF00528">
    <property type="entry name" value="BPD_transp_1"/>
    <property type="match status" value="1"/>
</dbReference>
<dbReference type="PANTHER" id="PTHR30151">
    <property type="entry name" value="ALKANE SULFONATE ABC TRANSPORTER-RELATED, MEMBRANE SUBUNIT"/>
    <property type="match status" value="1"/>
</dbReference>
<dbReference type="EMBL" id="CP095045">
    <property type="protein sequence ID" value="UOQ56441.1"/>
    <property type="molecule type" value="Genomic_DNA"/>
</dbReference>
<feature type="transmembrane region" description="Helical" evidence="7">
    <location>
        <begin position="95"/>
        <end position="121"/>
    </location>
</feature>
<evidence type="ECO:0000256" key="1">
    <source>
        <dbReference type="ARBA" id="ARBA00004651"/>
    </source>
</evidence>
<name>A0ABY4FKK7_9MICO</name>
<evidence type="ECO:0000256" key="6">
    <source>
        <dbReference type="ARBA" id="ARBA00023136"/>
    </source>
</evidence>
<dbReference type="CDD" id="cd06261">
    <property type="entry name" value="TM_PBP2"/>
    <property type="match status" value="1"/>
</dbReference>
<comment type="similarity">
    <text evidence="7">Belongs to the binding-protein-dependent transport system permease family.</text>
</comment>
<keyword evidence="6 7" id="KW-0472">Membrane</keyword>
<dbReference type="PANTHER" id="PTHR30151:SF0">
    <property type="entry name" value="ABC TRANSPORTER PERMEASE PROTEIN MJ0413-RELATED"/>
    <property type="match status" value="1"/>
</dbReference>
<comment type="subcellular location">
    <subcellularLocation>
        <location evidence="1 7">Cell membrane</location>
        <topology evidence="1 7">Multi-pass membrane protein</topology>
    </subcellularLocation>
</comment>
<dbReference type="PROSITE" id="PS50928">
    <property type="entry name" value="ABC_TM1"/>
    <property type="match status" value="1"/>
</dbReference>
<keyword evidence="3" id="KW-1003">Cell membrane</keyword>
<keyword evidence="4 7" id="KW-0812">Transmembrane</keyword>
<dbReference type="InterPro" id="IPR035906">
    <property type="entry name" value="MetI-like_sf"/>
</dbReference>
<organism evidence="9 10">
    <name type="scientific">Leucobacter allii</name>
    <dbReference type="NCBI Taxonomy" id="2932247"/>
    <lineage>
        <taxon>Bacteria</taxon>
        <taxon>Bacillati</taxon>
        <taxon>Actinomycetota</taxon>
        <taxon>Actinomycetes</taxon>
        <taxon>Micrococcales</taxon>
        <taxon>Microbacteriaceae</taxon>
        <taxon>Leucobacter</taxon>
    </lineage>
</organism>
<evidence type="ECO:0000313" key="10">
    <source>
        <dbReference type="Proteomes" id="UP000831786"/>
    </source>
</evidence>
<feature type="transmembrane region" description="Helical" evidence="7">
    <location>
        <begin position="29"/>
        <end position="48"/>
    </location>
</feature>
<feature type="transmembrane region" description="Helical" evidence="7">
    <location>
        <begin position="252"/>
        <end position="275"/>
    </location>
</feature>
<evidence type="ECO:0000256" key="3">
    <source>
        <dbReference type="ARBA" id="ARBA00022475"/>
    </source>
</evidence>
<gene>
    <name evidence="9" type="ORF">MUN78_12245</name>
</gene>
<dbReference type="RefSeq" id="WP_244726761.1">
    <property type="nucleotide sequence ID" value="NZ_CP095045.1"/>
</dbReference>
<keyword evidence="10" id="KW-1185">Reference proteome</keyword>
<evidence type="ECO:0000259" key="8">
    <source>
        <dbReference type="PROSITE" id="PS50928"/>
    </source>
</evidence>